<proteinExistence type="predicted"/>
<protein>
    <submittedName>
        <fullName evidence="2">Uncharacterized protein</fullName>
    </submittedName>
</protein>
<sequence length="40" mass="4546">MWGPLKSTSMKSPPLHMSITGKTATRNKMNWQLSNSRQIT</sequence>
<feature type="compositionally biased region" description="Polar residues" evidence="1">
    <location>
        <begin position="20"/>
        <end position="40"/>
    </location>
</feature>
<feature type="compositionally biased region" description="Polar residues" evidence="1">
    <location>
        <begin position="1"/>
        <end position="11"/>
    </location>
</feature>
<evidence type="ECO:0000256" key="1">
    <source>
        <dbReference type="SAM" id="MobiDB-lite"/>
    </source>
</evidence>
<name>A0A2P2N107_RHIMU</name>
<reference evidence="2" key="1">
    <citation type="submission" date="2018-02" db="EMBL/GenBank/DDBJ databases">
        <title>Rhizophora mucronata_Transcriptome.</title>
        <authorList>
            <person name="Meera S.P."/>
            <person name="Sreeshan A."/>
            <person name="Augustine A."/>
        </authorList>
    </citation>
    <scope>NUCLEOTIDE SEQUENCE</scope>
    <source>
        <tissue evidence="2">Leaf</tissue>
    </source>
</reference>
<organism evidence="2">
    <name type="scientific">Rhizophora mucronata</name>
    <name type="common">Asiatic mangrove</name>
    <dbReference type="NCBI Taxonomy" id="61149"/>
    <lineage>
        <taxon>Eukaryota</taxon>
        <taxon>Viridiplantae</taxon>
        <taxon>Streptophyta</taxon>
        <taxon>Embryophyta</taxon>
        <taxon>Tracheophyta</taxon>
        <taxon>Spermatophyta</taxon>
        <taxon>Magnoliopsida</taxon>
        <taxon>eudicotyledons</taxon>
        <taxon>Gunneridae</taxon>
        <taxon>Pentapetalae</taxon>
        <taxon>rosids</taxon>
        <taxon>fabids</taxon>
        <taxon>Malpighiales</taxon>
        <taxon>Rhizophoraceae</taxon>
        <taxon>Rhizophora</taxon>
    </lineage>
</organism>
<accession>A0A2P2N107</accession>
<dbReference type="EMBL" id="GGEC01055644">
    <property type="protein sequence ID" value="MBX36128.1"/>
    <property type="molecule type" value="Transcribed_RNA"/>
</dbReference>
<dbReference type="AlphaFoldDB" id="A0A2P2N107"/>
<evidence type="ECO:0000313" key="2">
    <source>
        <dbReference type="EMBL" id="MBX36128.1"/>
    </source>
</evidence>
<feature type="region of interest" description="Disordered" evidence="1">
    <location>
        <begin position="1"/>
        <end position="40"/>
    </location>
</feature>